<evidence type="ECO:0000256" key="1">
    <source>
        <dbReference type="ARBA" id="ARBA00022500"/>
    </source>
</evidence>
<dbReference type="CDD" id="cd17910">
    <property type="entry name" value="CheC_ClassII"/>
    <property type="match status" value="1"/>
</dbReference>
<keyword evidence="1" id="KW-0145">Chemotaxis</keyword>
<evidence type="ECO:0000313" key="4">
    <source>
        <dbReference type="Proteomes" id="UP000544872"/>
    </source>
</evidence>
<reference evidence="3 4" key="1">
    <citation type="submission" date="2020-08" db="EMBL/GenBank/DDBJ databases">
        <title>Genomic Encyclopedia of Type Strains, Phase IV (KMG-IV): sequencing the most valuable type-strain genomes for metagenomic binning, comparative biology and taxonomic classification.</title>
        <authorList>
            <person name="Goeker M."/>
        </authorList>
    </citation>
    <scope>NUCLEOTIDE SEQUENCE [LARGE SCALE GENOMIC DNA]</scope>
    <source>
        <strain evidence="3 4">DSM 11590</strain>
    </source>
</reference>
<dbReference type="Pfam" id="PF04509">
    <property type="entry name" value="CheC"/>
    <property type="match status" value="1"/>
</dbReference>
<evidence type="ECO:0000313" key="3">
    <source>
        <dbReference type="EMBL" id="MBB6209854.1"/>
    </source>
</evidence>
<sequence length="215" mass="23444">MTVTLTPDQQDVVTELMNLGVGRAADAFSRLVGDEVLLSVPEVQFCSQDQAQTHLQATDSGQMAGVMQTFSGFASGTAALIFPGPRSMELVRLVVGDDLPAEDISELEQETLAELGNIILNHCLATIGNTLQAEVRASLPETYRGLWPEMFEAFHRITPAPQVPAVDEATLVMLVQIDFTLRSRNLRGYLAFLIDMNAAQVFLSLIDRYLDSLSG</sequence>
<dbReference type="EMBL" id="JACIIX010000003">
    <property type="protein sequence ID" value="MBB6209854.1"/>
    <property type="molecule type" value="Genomic_DNA"/>
</dbReference>
<dbReference type="InterPro" id="IPR007597">
    <property type="entry name" value="CheC"/>
</dbReference>
<proteinExistence type="predicted"/>
<evidence type="ECO:0000259" key="2">
    <source>
        <dbReference type="Pfam" id="PF04509"/>
    </source>
</evidence>
<accession>A0A7X0DM25</accession>
<keyword evidence="4" id="KW-1185">Reference proteome</keyword>
<dbReference type="Proteomes" id="UP000544872">
    <property type="component" value="Unassembled WGS sequence"/>
</dbReference>
<organism evidence="3 4">
    <name type="scientific">Novispirillum itersonii</name>
    <name type="common">Aquaspirillum itersonii</name>
    <dbReference type="NCBI Taxonomy" id="189"/>
    <lineage>
        <taxon>Bacteria</taxon>
        <taxon>Pseudomonadati</taxon>
        <taxon>Pseudomonadota</taxon>
        <taxon>Alphaproteobacteria</taxon>
        <taxon>Rhodospirillales</taxon>
        <taxon>Novispirillaceae</taxon>
        <taxon>Novispirillum</taxon>
    </lineage>
</organism>
<dbReference type="RefSeq" id="WP_184262450.1">
    <property type="nucleotide sequence ID" value="NZ_JACIIX010000003.1"/>
</dbReference>
<feature type="domain" description="CheC-like protein" evidence="2">
    <location>
        <begin position="9"/>
        <end position="43"/>
    </location>
</feature>
<dbReference type="AlphaFoldDB" id="A0A7X0DM25"/>
<name>A0A7X0DM25_NOVIT</name>
<dbReference type="GO" id="GO:0006935">
    <property type="term" value="P:chemotaxis"/>
    <property type="evidence" value="ECO:0007669"/>
    <property type="project" value="UniProtKB-KW"/>
</dbReference>
<protein>
    <submittedName>
        <fullName evidence="3">Chemotaxis protein CheC</fullName>
    </submittedName>
</protein>
<dbReference type="SUPFAM" id="SSF103039">
    <property type="entry name" value="CheC-like"/>
    <property type="match status" value="1"/>
</dbReference>
<comment type="caution">
    <text evidence="3">The sequence shown here is derived from an EMBL/GenBank/DDBJ whole genome shotgun (WGS) entry which is preliminary data.</text>
</comment>
<dbReference type="GO" id="GO:0016787">
    <property type="term" value="F:hydrolase activity"/>
    <property type="evidence" value="ECO:0007669"/>
    <property type="project" value="InterPro"/>
</dbReference>
<gene>
    <name evidence="3" type="ORF">FHS48_001262</name>
</gene>
<dbReference type="InterPro" id="IPR028976">
    <property type="entry name" value="CheC-like_sf"/>
</dbReference>
<dbReference type="Gene3D" id="3.40.1550.10">
    <property type="entry name" value="CheC-like"/>
    <property type="match status" value="1"/>
</dbReference>